<comment type="caution">
    <text evidence="2">The sequence shown here is derived from an EMBL/GenBank/DDBJ whole genome shotgun (WGS) entry which is preliminary data.</text>
</comment>
<sequence>MKPSQRQPQTVDPDRSLTGTSSASLAKGISTILDLSNTSPSTADISTLVDATDVSHEIATSYHALTVSALKKNDSFHHSLHRNAADSEGDHAKHAIGTSPSFKKLYLGIPPHLRTNATQSSVGITPMEYFEEHPLPQYQQLKNYQPLDVQANYDTFRTPGYHPSDDAYSVAANIGDQENRDGGLTSVMSSRQQHAHRRSHDRDLSGWGEDLSGVGTQFDAQIRGCNPL</sequence>
<protein>
    <submittedName>
        <fullName evidence="2">Uncharacterized protein</fullName>
    </submittedName>
</protein>
<feature type="region of interest" description="Disordered" evidence="1">
    <location>
        <begin position="176"/>
        <end position="210"/>
    </location>
</feature>
<feature type="region of interest" description="Disordered" evidence="1">
    <location>
        <begin position="1"/>
        <end position="21"/>
    </location>
</feature>
<proteinExistence type="predicted"/>
<organism evidence="2 3">
    <name type="scientific">Oculimacula yallundae</name>
    <dbReference type="NCBI Taxonomy" id="86028"/>
    <lineage>
        <taxon>Eukaryota</taxon>
        <taxon>Fungi</taxon>
        <taxon>Dikarya</taxon>
        <taxon>Ascomycota</taxon>
        <taxon>Pezizomycotina</taxon>
        <taxon>Leotiomycetes</taxon>
        <taxon>Helotiales</taxon>
        <taxon>Ploettnerulaceae</taxon>
        <taxon>Oculimacula</taxon>
    </lineage>
</organism>
<evidence type="ECO:0000313" key="2">
    <source>
        <dbReference type="EMBL" id="KAL2060691.1"/>
    </source>
</evidence>
<keyword evidence="3" id="KW-1185">Reference proteome</keyword>
<name>A0ABR4BUA6_9HELO</name>
<dbReference type="Proteomes" id="UP001595075">
    <property type="component" value="Unassembled WGS sequence"/>
</dbReference>
<feature type="compositionally biased region" description="Polar residues" evidence="1">
    <location>
        <begin position="1"/>
        <end position="10"/>
    </location>
</feature>
<reference evidence="2 3" key="1">
    <citation type="journal article" date="2024" name="Commun. Biol.">
        <title>Comparative genomic analysis of thermophilic fungi reveals convergent evolutionary adaptations and gene losses.</title>
        <authorList>
            <person name="Steindorff A.S."/>
            <person name="Aguilar-Pontes M.V."/>
            <person name="Robinson A.J."/>
            <person name="Andreopoulos B."/>
            <person name="LaButti K."/>
            <person name="Kuo A."/>
            <person name="Mondo S."/>
            <person name="Riley R."/>
            <person name="Otillar R."/>
            <person name="Haridas S."/>
            <person name="Lipzen A."/>
            <person name="Grimwood J."/>
            <person name="Schmutz J."/>
            <person name="Clum A."/>
            <person name="Reid I.D."/>
            <person name="Moisan M.C."/>
            <person name="Butler G."/>
            <person name="Nguyen T.T.M."/>
            <person name="Dewar K."/>
            <person name="Conant G."/>
            <person name="Drula E."/>
            <person name="Henrissat B."/>
            <person name="Hansel C."/>
            <person name="Singer S."/>
            <person name="Hutchinson M.I."/>
            <person name="de Vries R.P."/>
            <person name="Natvig D.O."/>
            <person name="Powell A.J."/>
            <person name="Tsang A."/>
            <person name="Grigoriev I.V."/>
        </authorList>
    </citation>
    <scope>NUCLEOTIDE SEQUENCE [LARGE SCALE GENOMIC DNA]</scope>
    <source>
        <strain evidence="2 3">CBS 494.80</strain>
    </source>
</reference>
<dbReference type="EMBL" id="JAZHXI010000021">
    <property type="protein sequence ID" value="KAL2060691.1"/>
    <property type="molecule type" value="Genomic_DNA"/>
</dbReference>
<accession>A0ABR4BUA6</accession>
<evidence type="ECO:0000256" key="1">
    <source>
        <dbReference type="SAM" id="MobiDB-lite"/>
    </source>
</evidence>
<evidence type="ECO:0000313" key="3">
    <source>
        <dbReference type="Proteomes" id="UP001595075"/>
    </source>
</evidence>
<gene>
    <name evidence="2" type="ORF">VTL71DRAFT_9332</name>
</gene>